<dbReference type="InterPro" id="IPR036249">
    <property type="entry name" value="Thioredoxin-like_sf"/>
</dbReference>
<dbReference type="Proteomes" id="UP000199308">
    <property type="component" value="Unassembled WGS sequence"/>
</dbReference>
<proteinExistence type="inferred from homology"/>
<keyword evidence="2 5" id="KW-0575">Peroxidase</keyword>
<evidence type="ECO:0000313" key="7">
    <source>
        <dbReference type="EMBL" id="SES62518.1"/>
    </source>
</evidence>
<dbReference type="PIRSF" id="PIRSF000303">
    <property type="entry name" value="Glutathion_perox"/>
    <property type="match status" value="1"/>
</dbReference>
<comment type="similarity">
    <text evidence="1 5">Belongs to the glutathione peroxidase family.</text>
</comment>
<dbReference type="SUPFAM" id="SSF52833">
    <property type="entry name" value="Thioredoxin-like"/>
    <property type="match status" value="1"/>
</dbReference>
<dbReference type="PROSITE" id="PS51355">
    <property type="entry name" value="GLUTATHIONE_PEROXID_3"/>
    <property type="match status" value="1"/>
</dbReference>
<reference evidence="7 8" key="1">
    <citation type="submission" date="2016-10" db="EMBL/GenBank/DDBJ databases">
        <authorList>
            <person name="de Groot N.N."/>
        </authorList>
    </citation>
    <scope>NUCLEOTIDE SEQUENCE [LARGE SCALE GENOMIC DNA]</scope>
    <source>
        <strain evidence="7 8">DSM 19706</strain>
    </source>
</reference>
<evidence type="ECO:0000256" key="3">
    <source>
        <dbReference type="ARBA" id="ARBA00023002"/>
    </source>
</evidence>
<evidence type="ECO:0000313" key="8">
    <source>
        <dbReference type="Proteomes" id="UP000199308"/>
    </source>
</evidence>
<evidence type="ECO:0000256" key="6">
    <source>
        <dbReference type="SAM" id="SignalP"/>
    </source>
</evidence>
<dbReference type="PANTHER" id="PTHR11592">
    <property type="entry name" value="GLUTATHIONE PEROXIDASE"/>
    <property type="match status" value="1"/>
</dbReference>
<feature type="signal peptide" evidence="6">
    <location>
        <begin position="1"/>
        <end position="22"/>
    </location>
</feature>
<dbReference type="OrthoDB" id="9785502at2"/>
<evidence type="ECO:0000256" key="2">
    <source>
        <dbReference type="ARBA" id="ARBA00022559"/>
    </source>
</evidence>
<organism evidence="7 8">
    <name type="scientific">Thalassotalea agarivorans</name>
    <name type="common">Thalassomonas agarivorans</name>
    <dbReference type="NCBI Taxonomy" id="349064"/>
    <lineage>
        <taxon>Bacteria</taxon>
        <taxon>Pseudomonadati</taxon>
        <taxon>Pseudomonadota</taxon>
        <taxon>Gammaproteobacteria</taxon>
        <taxon>Alteromonadales</taxon>
        <taxon>Colwelliaceae</taxon>
        <taxon>Thalassotalea</taxon>
    </lineage>
</organism>
<keyword evidence="3 5" id="KW-0560">Oxidoreductase</keyword>
<protein>
    <recommendedName>
        <fullName evidence="5">Glutathione peroxidase</fullName>
    </recommendedName>
</protein>
<dbReference type="RefSeq" id="WP_093326639.1">
    <property type="nucleotide sequence ID" value="NZ_AP027363.1"/>
</dbReference>
<dbReference type="GO" id="GO:0034599">
    <property type="term" value="P:cellular response to oxidative stress"/>
    <property type="evidence" value="ECO:0007669"/>
    <property type="project" value="TreeGrafter"/>
</dbReference>
<evidence type="ECO:0000256" key="4">
    <source>
        <dbReference type="PIRSR" id="PIRSR000303-1"/>
    </source>
</evidence>
<dbReference type="PANTHER" id="PTHR11592:SF44">
    <property type="entry name" value="GLUTATHIONE PEROXIDASE"/>
    <property type="match status" value="1"/>
</dbReference>
<dbReference type="CDD" id="cd00340">
    <property type="entry name" value="GSH_Peroxidase"/>
    <property type="match status" value="1"/>
</dbReference>
<feature type="chain" id="PRO_5011582932" description="Glutathione peroxidase" evidence="6">
    <location>
        <begin position="23"/>
        <end position="187"/>
    </location>
</feature>
<dbReference type="AlphaFoldDB" id="A0A1H9Y150"/>
<dbReference type="STRING" id="349064.SAMN05660429_00023"/>
<evidence type="ECO:0000256" key="5">
    <source>
        <dbReference type="RuleBase" id="RU000499"/>
    </source>
</evidence>
<dbReference type="InterPro" id="IPR000889">
    <property type="entry name" value="Glutathione_peroxidase"/>
</dbReference>
<name>A0A1H9Y150_THASX</name>
<dbReference type="Pfam" id="PF00255">
    <property type="entry name" value="GSHPx"/>
    <property type="match status" value="1"/>
</dbReference>
<dbReference type="Gene3D" id="3.40.30.10">
    <property type="entry name" value="Glutaredoxin"/>
    <property type="match status" value="1"/>
</dbReference>
<keyword evidence="8" id="KW-1185">Reference proteome</keyword>
<dbReference type="EMBL" id="FOHK01000001">
    <property type="protein sequence ID" value="SES62518.1"/>
    <property type="molecule type" value="Genomic_DNA"/>
</dbReference>
<sequence length="187" mass="20706">MNKLLISSLVTLVAFTYSPAQANDAAKAETAECASFLDHKVRKLNATNEIDLCELTAGKATLIINTASDCGYTPQFEGLEALHKKYKDQGLVVVGFPSGEFFQERDDEKETAKVCFIDYGVTFTMVNTVEVRGDEAHPVFQHLASETTAPKWNFYKYLVNKDGEVQHFNTRVAPDDKAFVDAIEAAL</sequence>
<evidence type="ECO:0000256" key="1">
    <source>
        <dbReference type="ARBA" id="ARBA00006926"/>
    </source>
</evidence>
<dbReference type="PRINTS" id="PR01011">
    <property type="entry name" value="GLUTPROXDASE"/>
</dbReference>
<accession>A0A1H9Y150</accession>
<feature type="active site" evidence="4">
    <location>
        <position position="70"/>
    </location>
</feature>
<gene>
    <name evidence="7" type="ORF">SAMN05660429_00023</name>
</gene>
<dbReference type="GO" id="GO:0004601">
    <property type="term" value="F:peroxidase activity"/>
    <property type="evidence" value="ECO:0007669"/>
    <property type="project" value="UniProtKB-KW"/>
</dbReference>
<keyword evidence="6" id="KW-0732">Signal</keyword>